<protein>
    <submittedName>
        <fullName evidence="1">Uncharacterized protein</fullName>
    </submittedName>
</protein>
<keyword evidence="2" id="KW-1185">Reference proteome</keyword>
<evidence type="ECO:0000313" key="2">
    <source>
        <dbReference type="Proteomes" id="UP000321570"/>
    </source>
</evidence>
<name>A0A564YW84_HYMDI</name>
<organism evidence="1 2">
    <name type="scientific">Hymenolepis diminuta</name>
    <name type="common">Rat tapeworm</name>
    <dbReference type="NCBI Taxonomy" id="6216"/>
    <lineage>
        <taxon>Eukaryota</taxon>
        <taxon>Metazoa</taxon>
        <taxon>Spiralia</taxon>
        <taxon>Lophotrochozoa</taxon>
        <taxon>Platyhelminthes</taxon>
        <taxon>Cestoda</taxon>
        <taxon>Eucestoda</taxon>
        <taxon>Cyclophyllidea</taxon>
        <taxon>Hymenolepididae</taxon>
        <taxon>Hymenolepis</taxon>
    </lineage>
</organism>
<dbReference type="Proteomes" id="UP000321570">
    <property type="component" value="Unassembled WGS sequence"/>
</dbReference>
<dbReference type="EMBL" id="CABIJS010000443">
    <property type="protein sequence ID" value="VUZ51440.1"/>
    <property type="molecule type" value="Genomic_DNA"/>
</dbReference>
<gene>
    <name evidence="1" type="ORF">WMSIL1_LOCUS10113</name>
</gene>
<dbReference type="AlphaFoldDB" id="A0A564YW84"/>
<accession>A0A564YW84</accession>
<sequence>MSTLSIPPFLIPYNCSWRSGVREMYIHYGFSNKIKPWFSLDASVVFSKLNLQIASRRLMDGFG</sequence>
<evidence type="ECO:0000313" key="1">
    <source>
        <dbReference type="EMBL" id="VUZ51440.1"/>
    </source>
</evidence>
<reference evidence="1 2" key="1">
    <citation type="submission" date="2019-07" db="EMBL/GenBank/DDBJ databases">
        <authorList>
            <person name="Jastrzebski P J."/>
            <person name="Paukszto L."/>
            <person name="Jastrzebski P J."/>
        </authorList>
    </citation>
    <scope>NUCLEOTIDE SEQUENCE [LARGE SCALE GENOMIC DNA]</scope>
    <source>
        <strain evidence="1 2">WMS-il1</strain>
    </source>
</reference>
<proteinExistence type="predicted"/>